<dbReference type="InterPro" id="IPR000152">
    <property type="entry name" value="EGF-type_Asp/Asn_hydroxyl_site"/>
</dbReference>
<proteinExistence type="predicted"/>
<evidence type="ECO:0000256" key="9">
    <source>
        <dbReference type="ARBA" id="ARBA00023136"/>
    </source>
</evidence>
<dbReference type="PROSITE" id="PS50026">
    <property type="entry name" value="EGF_3"/>
    <property type="match status" value="2"/>
</dbReference>
<feature type="signal peptide" evidence="13">
    <location>
        <begin position="1"/>
        <end position="27"/>
    </location>
</feature>
<feature type="domain" description="EGF-like" evidence="14">
    <location>
        <begin position="59"/>
        <end position="95"/>
    </location>
</feature>
<dbReference type="PANTHER" id="PTHR12916:SF4">
    <property type="entry name" value="UNINFLATABLE, ISOFORM C"/>
    <property type="match status" value="1"/>
</dbReference>
<keyword evidence="16" id="KW-1185">Reference proteome</keyword>
<keyword evidence="6" id="KW-0677">Repeat</keyword>
<feature type="disulfide bond" evidence="12">
    <location>
        <begin position="47"/>
        <end position="56"/>
    </location>
</feature>
<dbReference type="FunFam" id="2.10.25.10:FF:000146">
    <property type="entry name" value="Putative neurogenic locus notch"/>
    <property type="match status" value="1"/>
</dbReference>
<dbReference type="SMART" id="SM00179">
    <property type="entry name" value="EGF_CA"/>
    <property type="match status" value="2"/>
</dbReference>
<keyword evidence="3 12" id="KW-0245">EGF-like domain</keyword>
<evidence type="ECO:0000256" key="3">
    <source>
        <dbReference type="ARBA" id="ARBA00022536"/>
    </source>
</evidence>
<keyword evidence="7" id="KW-0914">Notch signaling pathway</keyword>
<evidence type="ECO:0000259" key="14">
    <source>
        <dbReference type="PROSITE" id="PS50026"/>
    </source>
</evidence>
<dbReference type="PROSITE" id="PS01187">
    <property type="entry name" value="EGF_CA"/>
    <property type="match status" value="1"/>
</dbReference>
<evidence type="ECO:0000313" key="16">
    <source>
        <dbReference type="Proteomes" id="UP001634394"/>
    </source>
</evidence>
<keyword evidence="4" id="KW-0812">Transmembrane</keyword>
<dbReference type="AlphaFoldDB" id="A0ABD3WJX3"/>
<dbReference type="InterPro" id="IPR001881">
    <property type="entry name" value="EGF-like_Ca-bd_dom"/>
</dbReference>
<keyword evidence="5 13" id="KW-0732">Signal</keyword>
<dbReference type="InterPro" id="IPR013032">
    <property type="entry name" value="EGF-like_CS"/>
</dbReference>
<feature type="chain" id="PRO_5044783171" description="EGF-like domain-containing protein" evidence="13">
    <location>
        <begin position="28"/>
        <end position="104"/>
    </location>
</feature>
<dbReference type="Pfam" id="PF12661">
    <property type="entry name" value="hEGF"/>
    <property type="match status" value="1"/>
</dbReference>
<sequence>MKNISRRILKRSVVIYLLILDINECVSEPCLYGGTCIDRVNGYQCVCPAGRQGTHCQLDSDECAGQPCMNAVTCQDLLGDYHCQCQAGWTGKNCDTSKSKRKER</sequence>
<dbReference type="SMART" id="SM00181">
    <property type="entry name" value="EGF"/>
    <property type="match status" value="2"/>
</dbReference>
<keyword evidence="2" id="KW-0217">Developmental protein</keyword>
<evidence type="ECO:0000256" key="2">
    <source>
        <dbReference type="ARBA" id="ARBA00022473"/>
    </source>
</evidence>
<evidence type="ECO:0000256" key="12">
    <source>
        <dbReference type="PROSITE-ProRule" id="PRU00076"/>
    </source>
</evidence>
<evidence type="ECO:0000256" key="7">
    <source>
        <dbReference type="ARBA" id="ARBA00022976"/>
    </source>
</evidence>
<evidence type="ECO:0000256" key="5">
    <source>
        <dbReference type="ARBA" id="ARBA00022729"/>
    </source>
</evidence>
<comment type="subcellular location">
    <subcellularLocation>
        <location evidence="1">Membrane</location>
        <topology evidence="1">Single-pass type I membrane protein</topology>
    </subcellularLocation>
</comment>
<dbReference type="FunFam" id="2.10.25.10:FF:000117">
    <property type="entry name" value="Delta-like protein"/>
    <property type="match status" value="1"/>
</dbReference>
<dbReference type="InterPro" id="IPR018097">
    <property type="entry name" value="EGF_Ca-bd_CS"/>
</dbReference>
<evidence type="ECO:0000256" key="4">
    <source>
        <dbReference type="ARBA" id="ARBA00022692"/>
    </source>
</evidence>
<dbReference type="GO" id="GO:0016020">
    <property type="term" value="C:membrane"/>
    <property type="evidence" value="ECO:0007669"/>
    <property type="project" value="UniProtKB-SubCell"/>
</dbReference>
<comment type="caution">
    <text evidence="15">The sequence shown here is derived from an EMBL/GenBank/DDBJ whole genome shotgun (WGS) entry which is preliminary data.</text>
</comment>
<dbReference type="Gene3D" id="2.10.25.10">
    <property type="entry name" value="Laminin"/>
    <property type="match status" value="2"/>
</dbReference>
<dbReference type="Proteomes" id="UP001634394">
    <property type="component" value="Unassembled WGS sequence"/>
</dbReference>
<dbReference type="PROSITE" id="PS00010">
    <property type="entry name" value="ASX_HYDROXYL"/>
    <property type="match status" value="2"/>
</dbReference>
<evidence type="ECO:0000256" key="6">
    <source>
        <dbReference type="ARBA" id="ARBA00022737"/>
    </source>
</evidence>
<dbReference type="PROSITE" id="PS00022">
    <property type="entry name" value="EGF_1"/>
    <property type="match status" value="2"/>
</dbReference>
<gene>
    <name evidence="15" type="ORF">ACJMK2_036214</name>
</gene>
<accession>A0ABD3WJX3</accession>
<name>A0ABD3WJX3_SINWO</name>
<dbReference type="Pfam" id="PF00008">
    <property type="entry name" value="EGF"/>
    <property type="match status" value="1"/>
</dbReference>
<comment type="caution">
    <text evidence="12">Lacks conserved residue(s) required for the propagation of feature annotation.</text>
</comment>
<feature type="domain" description="EGF-like" evidence="14">
    <location>
        <begin position="21"/>
        <end position="57"/>
    </location>
</feature>
<dbReference type="CDD" id="cd00054">
    <property type="entry name" value="EGF_CA"/>
    <property type="match status" value="2"/>
</dbReference>
<organism evidence="15 16">
    <name type="scientific">Sinanodonta woodiana</name>
    <name type="common">Chinese pond mussel</name>
    <name type="synonym">Anodonta woodiana</name>
    <dbReference type="NCBI Taxonomy" id="1069815"/>
    <lineage>
        <taxon>Eukaryota</taxon>
        <taxon>Metazoa</taxon>
        <taxon>Spiralia</taxon>
        <taxon>Lophotrochozoa</taxon>
        <taxon>Mollusca</taxon>
        <taxon>Bivalvia</taxon>
        <taxon>Autobranchia</taxon>
        <taxon>Heteroconchia</taxon>
        <taxon>Palaeoheterodonta</taxon>
        <taxon>Unionida</taxon>
        <taxon>Unionoidea</taxon>
        <taxon>Unionidae</taxon>
        <taxon>Unioninae</taxon>
        <taxon>Sinanodonta</taxon>
    </lineage>
</organism>
<keyword evidence="8" id="KW-1133">Transmembrane helix</keyword>
<dbReference type="EMBL" id="JBJQND010000006">
    <property type="protein sequence ID" value="KAL3873053.1"/>
    <property type="molecule type" value="Genomic_DNA"/>
</dbReference>
<dbReference type="PANTHER" id="PTHR12916">
    <property type="entry name" value="CYTOCHROME C OXIDASE POLYPEPTIDE VIC-2"/>
    <property type="match status" value="1"/>
</dbReference>
<feature type="disulfide bond" evidence="12">
    <location>
        <begin position="85"/>
        <end position="94"/>
    </location>
</feature>
<evidence type="ECO:0000256" key="11">
    <source>
        <dbReference type="ARBA" id="ARBA00023180"/>
    </source>
</evidence>
<evidence type="ECO:0000256" key="10">
    <source>
        <dbReference type="ARBA" id="ARBA00023157"/>
    </source>
</evidence>
<evidence type="ECO:0000256" key="1">
    <source>
        <dbReference type="ARBA" id="ARBA00004479"/>
    </source>
</evidence>
<keyword evidence="9" id="KW-0472">Membrane</keyword>
<reference evidence="15 16" key="1">
    <citation type="submission" date="2024-11" db="EMBL/GenBank/DDBJ databases">
        <title>Chromosome-level genome assembly of the freshwater bivalve Anodonta woodiana.</title>
        <authorList>
            <person name="Chen X."/>
        </authorList>
    </citation>
    <scope>NUCLEOTIDE SEQUENCE [LARGE SCALE GENOMIC DNA]</scope>
    <source>
        <strain evidence="15">MN2024</strain>
        <tissue evidence="15">Gills</tissue>
    </source>
</reference>
<dbReference type="PROSITE" id="PS01186">
    <property type="entry name" value="EGF_2"/>
    <property type="match status" value="1"/>
</dbReference>
<dbReference type="SUPFAM" id="SSF57196">
    <property type="entry name" value="EGF/Laminin"/>
    <property type="match status" value="2"/>
</dbReference>
<evidence type="ECO:0000256" key="13">
    <source>
        <dbReference type="SAM" id="SignalP"/>
    </source>
</evidence>
<dbReference type="InterPro" id="IPR000742">
    <property type="entry name" value="EGF"/>
</dbReference>
<protein>
    <recommendedName>
        <fullName evidence="14">EGF-like domain-containing protein</fullName>
    </recommendedName>
</protein>
<dbReference type="PRINTS" id="PR00010">
    <property type="entry name" value="EGFBLOOD"/>
</dbReference>
<keyword evidence="11" id="KW-0325">Glycoprotein</keyword>
<evidence type="ECO:0000313" key="15">
    <source>
        <dbReference type="EMBL" id="KAL3873053.1"/>
    </source>
</evidence>
<dbReference type="GO" id="GO:0007219">
    <property type="term" value="P:Notch signaling pathway"/>
    <property type="evidence" value="ECO:0007669"/>
    <property type="project" value="UniProtKB-KW"/>
</dbReference>
<evidence type="ECO:0000256" key="8">
    <source>
        <dbReference type="ARBA" id="ARBA00022989"/>
    </source>
</evidence>
<keyword evidence="10 12" id="KW-1015">Disulfide bond</keyword>